<keyword evidence="2" id="KW-1185">Reference proteome</keyword>
<protein>
    <submittedName>
        <fullName evidence="1">Uncharacterized protein</fullName>
    </submittedName>
</protein>
<proteinExistence type="predicted"/>
<dbReference type="Proteomes" id="UP000198642">
    <property type="component" value="Unassembled WGS sequence"/>
</dbReference>
<accession>A0A1I1AEX2</accession>
<dbReference type="AlphaFoldDB" id="A0A1I1AEX2"/>
<organism evidence="1 2">
    <name type="scientific">Lentibacillus halodurans</name>
    <dbReference type="NCBI Taxonomy" id="237679"/>
    <lineage>
        <taxon>Bacteria</taxon>
        <taxon>Bacillati</taxon>
        <taxon>Bacillota</taxon>
        <taxon>Bacilli</taxon>
        <taxon>Bacillales</taxon>
        <taxon>Bacillaceae</taxon>
        <taxon>Lentibacillus</taxon>
    </lineage>
</organism>
<evidence type="ECO:0000313" key="1">
    <source>
        <dbReference type="EMBL" id="SFB35020.1"/>
    </source>
</evidence>
<evidence type="ECO:0000313" key="2">
    <source>
        <dbReference type="Proteomes" id="UP000198642"/>
    </source>
</evidence>
<name>A0A1I1AEX2_9BACI</name>
<gene>
    <name evidence="1" type="ORF">SAMN04488072_1186</name>
</gene>
<reference evidence="1 2" key="1">
    <citation type="submission" date="2016-10" db="EMBL/GenBank/DDBJ databases">
        <authorList>
            <person name="de Groot N.N."/>
        </authorList>
    </citation>
    <scope>NUCLEOTIDE SEQUENCE [LARGE SCALE GENOMIC DNA]</scope>
    <source>
        <strain evidence="1 2">CGMCC 1.3702</strain>
    </source>
</reference>
<dbReference type="EMBL" id="FOJW01000018">
    <property type="protein sequence ID" value="SFB35020.1"/>
    <property type="molecule type" value="Genomic_DNA"/>
</dbReference>
<sequence length="49" mass="5591">MRELIGECQSCGKHVYCENGFFDGSQENGNLLCNHCAEKNESKQRRTPE</sequence>